<keyword evidence="7" id="KW-1185">Reference proteome</keyword>
<dbReference type="Proteomes" id="UP000184089">
    <property type="component" value="Unassembled WGS sequence"/>
</dbReference>
<dbReference type="Pfam" id="PF04014">
    <property type="entry name" value="MazE_antitoxin"/>
    <property type="match status" value="1"/>
</dbReference>
<dbReference type="Proteomes" id="UP001205063">
    <property type="component" value="Unassembled WGS sequence"/>
</dbReference>
<organism evidence="3 8">
    <name type="scientific">Bittarella massiliensis</name>
    <name type="common">ex Durand et al. 2017</name>
    <dbReference type="NCBI Taxonomy" id="1720313"/>
    <lineage>
        <taxon>Bacteria</taxon>
        <taxon>Bacillati</taxon>
        <taxon>Bacillota</taxon>
        <taxon>Clostridia</taxon>
        <taxon>Eubacteriales</taxon>
        <taxon>Oscillospiraceae</taxon>
        <taxon>Bittarella (ex Durand et al. 2017)</taxon>
    </lineage>
</organism>
<dbReference type="EMBL" id="JANGAB010000001">
    <property type="protein sequence ID" value="MCQ4948228.1"/>
    <property type="molecule type" value="Genomic_DNA"/>
</dbReference>
<dbReference type="InterPro" id="IPR007159">
    <property type="entry name" value="SpoVT-AbrB_dom"/>
</dbReference>
<evidence type="ECO:0000313" key="6">
    <source>
        <dbReference type="Proteomes" id="UP000184089"/>
    </source>
</evidence>
<dbReference type="PROSITE" id="PS51740">
    <property type="entry name" value="SPOVT_ABRB"/>
    <property type="match status" value="1"/>
</dbReference>
<dbReference type="NCBIfam" id="TIGR01439">
    <property type="entry name" value="lp_hng_hel_AbrB"/>
    <property type="match status" value="1"/>
</dbReference>
<dbReference type="SUPFAM" id="SSF89447">
    <property type="entry name" value="AbrB/MazE/MraZ-like"/>
    <property type="match status" value="1"/>
</dbReference>
<dbReference type="PANTHER" id="PTHR36432">
    <property type="match status" value="1"/>
</dbReference>
<dbReference type="Gene3D" id="2.10.260.10">
    <property type="match status" value="1"/>
</dbReference>
<dbReference type="Proteomes" id="UP000474718">
    <property type="component" value="Unassembled WGS sequence"/>
</dbReference>
<evidence type="ECO:0000259" key="2">
    <source>
        <dbReference type="PROSITE" id="PS51740"/>
    </source>
</evidence>
<evidence type="ECO:0000313" key="7">
    <source>
        <dbReference type="Proteomes" id="UP000474718"/>
    </source>
</evidence>
<accession>A0AAP1LIA6</accession>
<dbReference type="GO" id="GO:0003677">
    <property type="term" value="F:DNA binding"/>
    <property type="evidence" value="ECO:0007669"/>
    <property type="project" value="UniProtKB-UniRule"/>
</dbReference>
<reference evidence="6" key="2">
    <citation type="submission" date="2016-11" db="EMBL/GenBank/DDBJ databases">
        <authorList>
            <person name="Jaros S."/>
            <person name="Januszkiewicz K."/>
            <person name="Wedrychowicz H."/>
        </authorList>
    </citation>
    <scope>NUCLEOTIDE SEQUENCE [LARGE SCALE GENOMIC DNA]</scope>
    <source>
        <strain evidence="6">DSM 4029</strain>
    </source>
</reference>
<proteinExistence type="predicted"/>
<evidence type="ECO:0000313" key="8">
    <source>
        <dbReference type="Proteomes" id="UP001205063"/>
    </source>
</evidence>
<feature type="domain" description="SpoVT-AbrB" evidence="2">
    <location>
        <begin position="5"/>
        <end position="50"/>
    </location>
</feature>
<sequence>MKSTGIIREMDELGRIVIPIELRRSLDMTKGTNIEIFVEDDVISLRKVKDSCVFCGSDKDLVNYMDRLVCSDCIEKLKK</sequence>
<dbReference type="InterPro" id="IPR052731">
    <property type="entry name" value="B_subtilis_Trans_State_Reg"/>
</dbReference>
<dbReference type="EMBL" id="WWVX01000002">
    <property type="protein sequence ID" value="MZL69169.1"/>
    <property type="molecule type" value="Genomic_DNA"/>
</dbReference>
<evidence type="ECO:0000313" key="4">
    <source>
        <dbReference type="EMBL" id="MZL69169.1"/>
    </source>
</evidence>
<keyword evidence="1 3" id="KW-0238">DNA-binding</keyword>
<dbReference type="RefSeq" id="WP_021660535.1">
    <property type="nucleotide sequence ID" value="NZ_FQVY01000002.1"/>
</dbReference>
<dbReference type="InterPro" id="IPR037914">
    <property type="entry name" value="SpoVT-AbrB_sf"/>
</dbReference>
<evidence type="ECO:0000313" key="3">
    <source>
        <dbReference type="EMBL" id="MCQ4948228.1"/>
    </source>
</evidence>
<dbReference type="PANTHER" id="PTHR36432:SF4">
    <property type="entry name" value="TRANSITION STATE REGULATOR ABH-RELATED"/>
    <property type="match status" value="1"/>
</dbReference>
<dbReference type="EMBL" id="FQVY01000002">
    <property type="protein sequence ID" value="SHG13853.1"/>
    <property type="molecule type" value="Genomic_DNA"/>
</dbReference>
<reference evidence="5" key="1">
    <citation type="submission" date="2016-11" db="EMBL/GenBank/DDBJ databases">
        <authorList>
            <person name="Varghese N."/>
            <person name="Submissions S."/>
        </authorList>
    </citation>
    <scope>NUCLEOTIDE SEQUENCE</scope>
    <source>
        <strain evidence="5">DSM 4029</strain>
    </source>
</reference>
<comment type="caution">
    <text evidence="3">The sequence shown here is derived from an EMBL/GenBank/DDBJ whole genome shotgun (WGS) entry which is preliminary data.</text>
</comment>
<evidence type="ECO:0000313" key="5">
    <source>
        <dbReference type="EMBL" id="SHG13853.1"/>
    </source>
</evidence>
<reference evidence="3" key="4">
    <citation type="submission" date="2022-06" db="EMBL/GenBank/DDBJ databases">
        <title>Isolation of gut microbiota from human fecal samples.</title>
        <authorList>
            <person name="Pamer E.G."/>
            <person name="Barat B."/>
            <person name="Waligurski E."/>
            <person name="Medina S."/>
            <person name="Paddock L."/>
            <person name="Mostad J."/>
        </authorList>
    </citation>
    <scope>NUCLEOTIDE SEQUENCE</scope>
    <source>
        <strain evidence="3">DFI.7.96</strain>
    </source>
</reference>
<protein>
    <submittedName>
        <fullName evidence="3">AbrB/MazE/SpoVT family DNA-binding domain-containing protein</fullName>
    </submittedName>
    <submittedName>
        <fullName evidence="5">Transcriptional pleiotropic regulator of transition state genes</fullName>
    </submittedName>
</protein>
<name>A0AAP1LIA6_9FIRM</name>
<dbReference type="SMART" id="SM00966">
    <property type="entry name" value="SpoVT_AbrB"/>
    <property type="match status" value="1"/>
</dbReference>
<reference evidence="4 7" key="3">
    <citation type="journal article" date="2019" name="Nat. Med.">
        <title>A library of human gut bacterial isolates paired with longitudinal multiomics data enables mechanistic microbiome research.</title>
        <authorList>
            <person name="Poyet M."/>
            <person name="Groussin M."/>
            <person name="Gibbons S.M."/>
            <person name="Avila-Pacheco J."/>
            <person name="Jiang X."/>
            <person name="Kearney S.M."/>
            <person name="Perrotta A.R."/>
            <person name="Berdy B."/>
            <person name="Zhao S."/>
            <person name="Lieberman T.D."/>
            <person name="Swanson P.K."/>
            <person name="Smith M."/>
            <person name="Roesemann S."/>
            <person name="Alexander J.E."/>
            <person name="Rich S.A."/>
            <person name="Livny J."/>
            <person name="Vlamakis H."/>
            <person name="Clish C."/>
            <person name="Bullock K."/>
            <person name="Deik A."/>
            <person name="Scott J."/>
            <person name="Pierce K.A."/>
            <person name="Xavier R.J."/>
            <person name="Alm E.J."/>
        </authorList>
    </citation>
    <scope>NUCLEOTIDE SEQUENCE [LARGE SCALE GENOMIC DNA]</scope>
    <source>
        <strain evidence="4 7">BIOML-A2</strain>
    </source>
</reference>
<dbReference type="AlphaFoldDB" id="A0AAP1LIA6"/>
<evidence type="ECO:0000256" key="1">
    <source>
        <dbReference type="PROSITE-ProRule" id="PRU01076"/>
    </source>
</evidence>
<gene>
    <name evidence="4" type="ORF">GT747_05225</name>
    <name evidence="3" type="ORF">NE646_00890</name>
    <name evidence="5" type="ORF">SAMN05444424_1617</name>
</gene>